<dbReference type="SUPFAM" id="SSF53098">
    <property type="entry name" value="Ribonuclease H-like"/>
    <property type="match status" value="1"/>
</dbReference>
<dbReference type="GO" id="GO:0016787">
    <property type="term" value="F:hydrolase activity"/>
    <property type="evidence" value="ECO:0007669"/>
    <property type="project" value="UniProtKB-KW"/>
</dbReference>
<feature type="domain" description="Reverse transcriptase RNase H-like" evidence="7">
    <location>
        <begin position="58"/>
        <end position="99"/>
    </location>
</feature>
<evidence type="ECO:0000313" key="8">
    <source>
        <dbReference type="EMBL" id="KAA0062767.1"/>
    </source>
</evidence>
<accession>A0A5D3CAH1</accession>
<comment type="caution">
    <text evidence="9">The sequence shown here is derived from an EMBL/GenBank/DDBJ whole genome shotgun (WGS) entry which is preliminary data.</text>
</comment>
<name>A0A5D3CAH1_CUCMM</name>
<dbReference type="OrthoDB" id="111931at2759"/>
<dbReference type="InterPro" id="IPR041373">
    <property type="entry name" value="RT_RNaseH"/>
</dbReference>
<dbReference type="PANTHER" id="PTHR35046">
    <property type="entry name" value="ZINC KNUCKLE (CCHC-TYPE) FAMILY PROTEIN"/>
    <property type="match status" value="1"/>
</dbReference>
<protein>
    <submittedName>
        <fullName evidence="9">Pol protein</fullName>
    </submittedName>
</protein>
<evidence type="ECO:0000313" key="9">
    <source>
        <dbReference type="EMBL" id="TYK08841.1"/>
    </source>
</evidence>
<dbReference type="Proteomes" id="UP000321947">
    <property type="component" value="Unassembled WGS sequence"/>
</dbReference>
<dbReference type="SUPFAM" id="SSF56672">
    <property type="entry name" value="DNA/RNA polymerases"/>
    <property type="match status" value="1"/>
</dbReference>
<organism evidence="9 11">
    <name type="scientific">Cucumis melo var. makuwa</name>
    <name type="common">Oriental melon</name>
    <dbReference type="NCBI Taxonomy" id="1194695"/>
    <lineage>
        <taxon>Eukaryota</taxon>
        <taxon>Viridiplantae</taxon>
        <taxon>Streptophyta</taxon>
        <taxon>Embryophyta</taxon>
        <taxon>Tracheophyta</taxon>
        <taxon>Spermatophyta</taxon>
        <taxon>Magnoliopsida</taxon>
        <taxon>eudicotyledons</taxon>
        <taxon>Gunneridae</taxon>
        <taxon>Pentapetalae</taxon>
        <taxon>rosids</taxon>
        <taxon>fabids</taxon>
        <taxon>Cucurbitales</taxon>
        <taxon>Cucurbitaceae</taxon>
        <taxon>Benincaseae</taxon>
        <taxon>Cucumis</taxon>
    </lineage>
</organism>
<evidence type="ECO:0000256" key="5">
    <source>
        <dbReference type="ARBA" id="ARBA00022801"/>
    </source>
</evidence>
<dbReference type="InterPro" id="IPR012337">
    <property type="entry name" value="RNaseH-like_sf"/>
</dbReference>
<proteinExistence type="predicted"/>
<dbReference type="GO" id="GO:0003676">
    <property type="term" value="F:nucleic acid binding"/>
    <property type="evidence" value="ECO:0007669"/>
    <property type="project" value="InterPro"/>
</dbReference>
<dbReference type="AlphaFoldDB" id="A0A5D3CAH1"/>
<dbReference type="Pfam" id="PF17917">
    <property type="entry name" value="RT_RNaseH"/>
    <property type="match status" value="1"/>
</dbReference>
<keyword evidence="3" id="KW-0540">Nuclease</keyword>
<dbReference type="GO" id="GO:0004519">
    <property type="term" value="F:endonuclease activity"/>
    <property type="evidence" value="ECO:0007669"/>
    <property type="project" value="UniProtKB-KW"/>
</dbReference>
<keyword evidence="1" id="KW-0808">Transferase</keyword>
<dbReference type="Proteomes" id="UP000321393">
    <property type="component" value="Unassembled WGS sequence"/>
</dbReference>
<gene>
    <name evidence="9" type="ORF">E5676_scaffold87G00270</name>
    <name evidence="8" type="ORF">E6C27_scaffold382G001090</name>
</gene>
<evidence type="ECO:0000313" key="11">
    <source>
        <dbReference type="Proteomes" id="UP000321947"/>
    </source>
</evidence>
<evidence type="ECO:0000259" key="7">
    <source>
        <dbReference type="Pfam" id="PF17917"/>
    </source>
</evidence>
<dbReference type="EMBL" id="SSTD01012233">
    <property type="protein sequence ID" value="TYK08841.1"/>
    <property type="molecule type" value="Genomic_DNA"/>
</dbReference>
<dbReference type="EMBL" id="SSTE01004182">
    <property type="protein sequence ID" value="KAA0062767.1"/>
    <property type="molecule type" value="Genomic_DNA"/>
</dbReference>
<dbReference type="Gene3D" id="3.30.420.10">
    <property type="entry name" value="Ribonuclease H-like superfamily/Ribonuclease H"/>
    <property type="match status" value="1"/>
</dbReference>
<dbReference type="PANTHER" id="PTHR35046:SF9">
    <property type="entry name" value="RNA-DIRECTED DNA POLYMERASE"/>
    <property type="match status" value="1"/>
</dbReference>
<evidence type="ECO:0000256" key="6">
    <source>
        <dbReference type="ARBA" id="ARBA00022918"/>
    </source>
</evidence>
<keyword evidence="2" id="KW-0548">Nucleotidyltransferase</keyword>
<evidence type="ECO:0000256" key="1">
    <source>
        <dbReference type="ARBA" id="ARBA00022679"/>
    </source>
</evidence>
<keyword evidence="5" id="KW-0378">Hydrolase</keyword>
<evidence type="ECO:0000256" key="3">
    <source>
        <dbReference type="ARBA" id="ARBA00022722"/>
    </source>
</evidence>
<keyword evidence="6" id="KW-0695">RNA-directed DNA polymerase</keyword>
<dbReference type="GO" id="GO:0003964">
    <property type="term" value="F:RNA-directed DNA polymerase activity"/>
    <property type="evidence" value="ECO:0007669"/>
    <property type="project" value="UniProtKB-KW"/>
</dbReference>
<dbReference type="InterPro" id="IPR036397">
    <property type="entry name" value="RNaseH_sf"/>
</dbReference>
<evidence type="ECO:0000256" key="4">
    <source>
        <dbReference type="ARBA" id="ARBA00022759"/>
    </source>
</evidence>
<sequence>MREGVGRVFNTRPMRQKIYVVHDVFHVSMLRKYVVHPSHMVDYKTLGIDENLSYLIRKKGLGCVLMPRGKIVAYACRQLKSHEQNYPTHDLELAAVVLIVPNGSGSFVIYNDAFKKGLGCVMMQEDKANVVTDVLSRKVSHSAALITRQTSLHVDLQRPEIVVSVEAVTSQCLCVPTNSAFKIDLLPEAHSSPFPMHPERLPRTLKGYIVIWVVANRLTKSAYFIPRKSTYTANKWAQLYLIEIVRLHGVPVSIVSDRDARFTFKF</sequence>
<dbReference type="InterPro" id="IPR043502">
    <property type="entry name" value="DNA/RNA_pol_sf"/>
</dbReference>
<evidence type="ECO:0000313" key="10">
    <source>
        <dbReference type="Proteomes" id="UP000321393"/>
    </source>
</evidence>
<keyword evidence="4" id="KW-0255">Endonuclease</keyword>
<evidence type="ECO:0000256" key="2">
    <source>
        <dbReference type="ARBA" id="ARBA00022695"/>
    </source>
</evidence>
<reference evidence="10 11" key="1">
    <citation type="submission" date="2019-08" db="EMBL/GenBank/DDBJ databases">
        <title>Draft genome sequences of two oriental melons (Cucumis melo L. var makuwa).</title>
        <authorList>
            <person name="Kwon S.-Y."/>
        </authorList>
    </citation>
    <scope>NUCLEOTIDE SEQUENCE [LARGE SCALE GENOMIC DNA]</scope>
    <source>
        <strain evidence="11">cv. Chang Bougi</strain>
        <strain evidence="10">cv. SW 3</strain>
        <tissue evidence="9">Leaf</tissue>
    </source>
</reference>